<keyword evidence="1" id="KW-0472">Membrane</keyword>
<reference evidence="2 3" key="1">
    <citation type="submission" date="2018-01" db="EMBL/GenBank/DDBJ databases">
        <authorList>
            <person name="Fu G.-Y."/>
        </authorList>
    </citation>
    <scope>NUCLEOTIDE SEQUENCE [LARGE SCALE GENOMIC DNA]</scope>
    <source>
        <strain evidence="2 3">SY39</strain>
    </source>
</reference>
<keyword evidence="1" id="KW-1133">Transmembrane helix</keyword>
<evidence type="ECO:0000313" key="2">
    <source>
        <dbReference type="EMBL" id="AUN95491.1"/>
    </source>
</evidence>
<keyword evidence="3" id="KW-1185">Reference proteome</keyword>
<dbReference type="Pfam" id="PF07963">
    <property type="entry name" value="N_methyl"/>
    <property type="match status" value="1"/>
</dbReference>
<name>A0A2I6S8F1_9RHOO</name>
<feature type="transmembrane region" description="Helical" evidence="1">
    <location>
        <begin position="21"/>
        <end position="42"/>
    </location>
</feature>
<protein>
    <recommendedName>
        <fullName evidence="4">Type IV pilin</fullName>
    </recommendedName>
</protein>
<dbReference type="InterPro" id="IPR012902">
    <property type="entry name" value="N_methyl_site"/>
</dbReference>
<dbReference type="PANTHER" id="PTHR30093">
    <property type="entry name" value="GENERAL SECRETION PATHWAY PROTEIN G"/>
    <property type="match status" value="1"/>
</dbReference>
<sequence>MSMHAIGYPQRRAALPRGFTLIELMIVVAVIGILIGVAYPSYQNYLQKTRRADAQTVLLENAQALERFYMTANTYDGVPFADKSPKDGPDRYYDIDIVDPSETEFTLRAEPQGSQANDRCGVLTLTHNGVKGAAQPDCWTR</sequence>
<keyword evidence="1" id="KW-0812">Transmembrane</keyword>
<dbReference type="InterPro" id="IPR045584">
    <property type="entry name" value="Pilin-like"/>
</dbReference>
<dbReference type="NCBIfam" id="TIGR02532">
    <property type="entry name" value="IV_pilin_GFxxxE"/>
    <property type="match status" value="1"/>
</dbReference>
<evidence type="ECO:0000313" key="3">
    <source>
        <dbReference type="Proteomes" id="UP000242205"/>
    </source>
</evidence>
<proteinExistence type="predicted"/>
<dbReference type="Gene3D" id="3.30.700.10">
    <property type="entry name" value="Glycoprotein, Type 4 Pilin"/>
    <property type="match status" value="1"/>
</dbReference>
<evidence type="ECO:0008006" key="4">
    <source>
        <dbReference type="Google" id="ProtNLM"/>
    </source>
</evidence>
<dbReference type="PROSITE" id="PS00409">
    <property type="entry name" value="PROKAR_NTER_METHYL"/>
    <property type="match status" value="1"/>
</dbReference>
<dbReference type="Pfam" id="PF16732">
    <property type="entry name" value="ComP_DUS"/>
    <property type="match status" value="1"/>
</dbReference>
<dbReference type="InterPro" id="IPR031982">
    <property type="entry name" value="PilE-like"/>
</dbReference>
<accession>A0A2I6S8F1</accession>
<dbReference type="AlphaFoldDB" id="A0A2I6S8F1"/>
<dbReference type="RefSeq" id="WP_102247539.1">
    <property type="nucleotide sequence ID" value="NZ_CP025682.1"/>
</dbReference>
<dbReference type="SUPFAM" id="SSF54523">
    <property type="entry name" value="Pili subunits"/>
    <property type="match status" value="1"/>
</dbReference>
<dbReference type="Proteomes" id="UP000242205">
    <property type="component" value="Chromosome"/>
</dbReference>
<dbReference type="EMBL" id="CP025682">
    <property type="protein sequence ID" value="AUN95491.1"/>
    <property type="molecule type" value="Genomic_DNA"/>
</dbReference>
<dbReference type="GO" id="GO:0043683">
    <property type="term" value="P:type IV pilus assembly"/>
    <property type="evidence" value="ECO:0007669"/>
    <property type="project" value="InterPro"/>
</dbReference>
<dbReference type="PANTHER" id="PTHR30093:SF47">
    <property type="entry name" value="TYPE IV PILUS NON-CORE MINOR PILIN PILE"/>
    <property type="match status" value="1"/>
</dbReference>
<organism evidence="2 3">
    <name type="scientific">Pseudazoarcus pumilus</name>
    <dbReference type="NCBI Taxonomy" id="2067960"/>
    <lineage>
        <taxon>Bacteria</taxon>
        <taxon>Pseudomonadati</taxon>
        <taxon>Pseudomonadota</taxon>
        <taxon>Betaproteobacteria</taxon>
        <taxon>Rhodocyclales</taxon>
        <taxon>Zoogloeaceae</taxon>
        <taxon>Pseudazoarcus</taxon>
    </lineage>
</organism>
<dbReference type="OrthoDB" id="8592370at2"/>
<gene>
    <name evidence="2" type="ORF">C0099_11475</name>
</gene>
<evidence type="ECO:0000256" key="1">
    <source>
        <dbReference type="SAM" id="Phobius"/>
    </source>
</evidence>
<dbReference type="KEGG" id="atw:C0099_11475"/>